<dbReference type="RefSeq" id="WP_101235554.1">
    <property type="nucleotide sequence ID" value="NZ_PISJ01000003.1"/>
</dbReference>
<evidence type="ECO:0000313" key="2">
    <source>
        <dbReference type="EMBL" id="PKF36078.1"/>
    </source>
</evidence>
<dbReference type="AlphaFoldDB" id="A0A2N0WIU3"/>
<dbReference type="EMBL" id="PISJ01000003">
    <property type="protein sequence ID" value="PKF36078.1"/>
    <property type="molecule type" value="Genomic_DNA"/>
</dbReference>
<dbReference type="GO" id="GO:0016740">
    <property type="term" value="F:transferase activity"/>
    <property type="evidence" value="ECO:0007669"/>
    <property type="project" value="UniProtKB-KW"/>
</dbReference>
<reference evidence="2 3" key="1">
    <citation type="submission" date="2017-12" db="EMBL/GenBank/DDBJ databases">
        <title>Draft Genome sequences of multiple microbial strains isolated from spacecraft associated surfaces.</title>
        <authorList>
            <person name="Seuylemezian A."/>
            <person name="Vaishampayan P."/>
            <person name="Venkateswaran K."/>
        </authorList>
    </citation>
    <scope>NUCLEOTIDE SEQUENCE [LARGE SCALE GENOMIC DNA]</scope>
    <source>
        <strain evidence="2 3">2P01AA</strain>
    </source>
</reference>
<dbReference type="InterPro" id="IPR002654">
    <property type="entry name" value="Glyco_trans_25"/>
</dbReference>
<feature type="domain" description="Glycosyl transferase family 25" evidence="1">
    <location>
        <begin position="2"/>
        <end position="172"/>
    </location>
</feature>
<evidence type="ECO:0000313" key="3">
    <source>
        <dbReference type="Proteomes" id="UP000233553"/>
    </source>
</evidence>
<dbReference type="Pfam" id="PF01755">
    <property type="entry name" value="Glyco_transf_25"/>
    <property type="match status" value="1"/>
</dbReference>
<protein>
    <submittedName>
        <fullName evidence="2">Glycosyltransferase</fullName>
    </submittedName>
</protein>
<proteinExistence type="predicted"/>
<name>A0A2N0WIU3_9GAMM</name>
<keyword evidence="2" id="KW-0808">Transferase</keyword>
<organism evidence="2 3">
    <name type="scientific">Acinetobacter proteolyticus</name>
    <dbReference type="NCBI Taxonomy" id="1776741"/>
    <lineage>
        <taxon>Bacteria</taxon>
        <taxon>Pseudomonadati</taxon>
        <taxon>Pseudomonadota</taxon>
        <taxon>Gammaproteobacteria</taxon>
        <taxon>Moraxellales</taxon>
        <taxon>Moraxellaceae</taxon>
        <taxon>Acinetobacter</taxon>
    </lineage>
</organism>
<comment type="caution">
    <text evidence="2">The sequence shown here is derived from an EMBL/GenBank/DDBJ whole genome shotgun (WGS) entry which is preliminary data.</text>
</comment>
<sequence>MKTFVISLKSATDRRTHIEQQFGKKGVSFHFFNAIEPAQIDLQAEKIGLPLRQGDLSRNELACLLSHVSLWQKAVDEKMPAIAIFEDDVHLGDDAELFLKQSDWLNVDIVKVEKSYTSVILDLDKTQVFDHKDFLLRRLKKAHLGAAGYILSYKGAIALLEYMKKQPVLDHVDQIVFRKYIAEGKLGIYQLNPALCMQDYLLNPQNQKFKTTLQWRDKQKVKAKGLQKLFRELNRFLTQLKEFPYKTKLKFMVTDKH</sequence>
<dbReference type="Proteomes" id="UP000233553">
    <property type="component" value="Unassembled WGS sequence"/>
</dbReference>
<dbReference type="CDD" id="cd06532">
    <property type="entry name" value="Glyco_transf_25"/>
    <property type="match status" value="1"/>
</dbReference>
<accession>A0A2N0WIU3</accession>
<evidence type="ECO:0000259" key="1">
    <source>
        <dbReference type="Pfam" id="PF01755"/>
    </source>
</evidence>
<gene>
    <name evidence="2" type="ORF">CW311_02580</name>
</gene>